<dbReference type="PROSITE" id="PS51257">
    <property type="entry name" value="PROKAR_LIPOPROTEIN"/>
    <property type="match status" value="1"/>
</dbReference>
<dbReference type="Gene3D" id="3.30.450.150">
    <property type="entry name" value="Haem-degrading domain"/>
    <property type="match status" value="2"/>
</dbReference>
<gene>
    <name evidence="2" type="ORF">SAMN04488120_10326</name>
</gene>
<dbReference type="PANTHER" id="PTHR34309">
    <property type="entry name" value="SLR1406 PROTEIN"/>
    <property type="match status" value="1"/>
</dbReference>
<sequence length="677" mass="69683">MKPESLRRLVVAPLSAILAAAMMLCACGGGAIPTTPCTGQCGTDTPQHLTVADVQKVIAQAVAEAQARNAKATIAVVDRVGNVLGVFAMHGANPGALRVDSGRAVVGGLDGIEFRSLLTSLGYPDVQAGVDGVAALMAIAKAITGAYLSSEGNAFTTRTASQIVQEFFNPGEFDQPGGPLFGVQFSQLPCSDLAARFTGSRPSPGPHRSPLGLSADPGGFPLYKNGVPVGGIGVLADGVYGLDLDLRDTDQDLDELIALAGTIGFDAPQDRRADRITVAGKTLRYSDARPSDLLTRAADAPAFASLDGVSGRRLAVPGYTGDDGLVAGLAFGQPASGIRPATGPLAALDGFVLVDAANQNRFPARAATDAAATGSAALTAVEVQTLLEEALGIANRARAQIRRPLSTPARVSIAVVDTYGSVLGIVRSRDAPVFGIDVALQKARSAMFFSHPSAASDLQSAPDITYLGNGATQSIADYAPATRQFFGLPDILDGAYGFASRSIGNFARPYFPDGIRGSPNGPIAKPIAQWSPFNVGLQLDLDYTAIVTHLLFVLGVGPDVAAGGCTALPSPSGSGPSRLANGLQIFAGGIPLYRGNQLVGGIGVSGDGIDQDDMIAFLGTYHAALRLGSGLATAPPAMRADTIVRRDDVGEPVHLRYVQCPQAPFLDTDEQNVCDGK</sequence>
<evidence type="ECO:0000313" key="2">
    <source>
        <dbReference type="EMBL" id="SFF37216.1"/>
    </source>
</evidence>
<dbReference type="Proteomes" id="UP000199771">
    <property type="component" value="Unassembled WGS sequence"/>
</dbReference>
<evidence type="ECO:0000313" key="3">
    <source>
        <dbReference type="Proteomes" id="UP000199771"/>
    </source>
</evidence>
<dbReference type="InterPro" id="IPR052517">
    <property type="entry name" value="GlcG_carb_metab_protein"/>
</dbReference>
<dbReference type="PANTHER" id="PTHR34309:SF1">
    <property type="entry name" value="PROTEIN GLCG"/>
    <property type="match status" value="1"/>
</dbReference>
<dbReference type="AlphaFoldDB" id="A0A1I2I8L1"/>
<dbReference type="STRING" id="1076937.SAMN04488120_10326"/>
<dbReference type="RefSeq" id="WP_091531984.1">
    <property type="nucleotide sequence ID" value="NZ_FOOC01000003.1"/>
</dbReference>
<protein>
    <submittedName>
        <fullName evidence="2">Haem-degrading</fullName>
    </submittedName>
</protein>
<dbReference type="SUPFAM" id="SSF143744">
    <property type="entry name" value="GlcG-like"/>
    <property type="match status" value="3"/>
</dbReference>
<feature type="signal peptide" evidence="1">
    <location>
        <begin position="1"/>
        <end position="31"/>
    </location>
</feature>
<dbReference type="OrthoDB" id="9121915at2"/>
<keyword evidence="3" id="KW-1185">Reference proteome</keyword>
<dbReference type="EMBL" id="FOOC01000003">
    <property type="protein sequence ID" value="SFF37216.1"/>
    <property type="molecule type" value="Genomic_DNA"/>
</dbReference>
<proteinExistence type="predicted"/>
<accession>A0A1I2I8L1</accession>
<dbReference type="InterPro" id="IPR038084">
    <property type="entry name" value="PduO/GlcC-like_sf"/>
</dbReference>
<feature type="chain" id="PRO_5011560741" evidence="1">
    <location>
        <begin position="32"/>
        <end position="677"/>
    </location>
</feature>
<dbReference type="Pfam" id="PF03928">
    <property type="entry name" value="HbpS-like"/>
    <property type="match status" value="3"/>
</dbReference>
<dbReference type="InterPro" id="IPR005624">
    <property type="entry name" value="PduO/GlcC-like"/>
</dbReference>
<keyword evidence="1" id="KW-0732">Signal</keyword>
<name>A0A1I2I8L1_9GAMM</name>
<evidence type="ECO:0000256" key="1">
    <source>
        <dbReference type="SAM" id="SignalP"/>
    </source>
</evidence>
<reference evidence="2 3" key="1">
    <citation type="submission" date="2016-10" db="EMBL/GenBank/DDBJ databases">
        <authorList>
            <person name="de Groot N.N."/>
        </authorList>
    </citation>
    <scope>NUCLEOTIDE SEQUENCE [LARGE SCALE GENOMIC DNA]</scope>
    <source>
        <strain evidence="2 3">DSM 23609</strain>
    </source>
</reference>
<organism evidence="2 3">
    <name type="scientific">Fontimonas thermophila</name>
    <dbReference type="NCBI Taxonomy" id="1076937"/>
    <lineage>
        <taxon>Bacteria</taxon>
        <taxon>Pseudomonadati</taxon>
        <taxon>Pseudomonadota</taxon>
        <taxon>Gammaproteobacteria</taxon>
        <taxon>Nevskiales</taxon>
        <taxon>Nevskiaceae</taxon>
        <taxon>Fontimonas</taxon>
    </lineage>
</organism>